<dbReference type="InterPro" id="IPR016483">
    <property type="entry name" value="UCP006404_Pept_M50_CBS"/>
</dbReference>
<dbReference type="Pfam" id="PF02163">
    <property type="entry name" value="Peptidase_M50"/>
    <property type="match status" value="1"/>
</dbReference>
<keyword evidence="6 14" id="KW-0479">Metal-binding</keyword>
<keyword evidence="13 14" id="KW-0472">Membrane</keyword>
<dbReference type="Pfam" id="PF00571">
    <property type="entry name" value="CBS"/>
    <property type="match status" value="1"/>
</dbReference>
<feature type="transmembrane region" description="Helical" evidence="14">
    <location>
        <begin position="99"/>
        <end position="125"/>
    </location>
</feature>
<feature type="transmembrane region" description="Helical" evidence="14">
    <location>
        <begin position="39"/>
        <end position="59"/>
    </location>
</feature>
<evidence type="ECO:0000256" key="12">
    <source>
        <dbReference type="ARBA" id="ARBA00023122"/>
    </source>
</evidence>
<protein>
    <recommendedName>
        <fullName evidence="14">Zinc metalloprotease</fullName>
    </recommendedName>
</protein>
<name>A0ABT1ATI9_9FLAO</name>
<evidence type="ECO:0000256" key="14">
    <source>
        <dbReference type="PIRNR" id="PIRNR006404"/>
    </source>
</evidence>
<dbReference type="InterPro" id="IPR046342">
    <property type="entry name" value="CBS_dom_sf"/>
</dbReference>
<keyword evidence="11 14" id="KW-0482">Metalloprotease</keyword>
<keyword evidence="10 14" id="KW-1133">Transmembrane helix</keyword>
<evidence type="ECO:0000256" key="4">
    <source>
        <dbReference type="ARBA" id="ARBA00022670"/>
    </source>
</evidence>
<dbReference type="SUPFAM" id="SSF54631">
    <property type="entry name" value="CBS-domain pair"/>
    <property type="match status" value="1"/>
</dbReference>
<dbReference type="GO" id="GO:0006508">
    <property type="term" value="P:proteolysis"/>
    <property type="evidence" value="ECO:0007669"/>
    <property type="project" value="UniProtKB-KW"/>
</dbReference>
<evidence type="ECO:0000256" key="2">
    <source>
        <dbReference type="ARBA" id="ARBA00007931"/>
    </source>
</evidence>
<dbReference type="CDD" id="cd06164">
    <property type="entry name" value="S2P-M50_SpoIVFB_CBS"/>
    <property type="match status" value="1"/>
</dbReference>
<dbReference type="EMBL" id="JAMXIB010000001">
    <property type="protein sequence ID" value="MCO5723258.1"/>
    <property type="molecule type" value="Genomic_DNA"/>
</dbReference>
<keyword evidence="5 14" id="KW-0812">Transmembrane</keyword>
<dbReference type="InterPro" id="IPR008915">
    <property type="entry name" value="Peptidase_M50"/>
</dbReference>
<accession>A0ABT1ATI9</accession>
<evidence type="ECO:0000313" key="17">
    <source>
        <dbReference type="EMBL" id="MCO5723258.1"/>
    </source>
</evidence>
<dbReference type="PIRSF" id="PIRSF006404">
    <property type="entry name" value="UCP006404_Pept_M50_CBS"/>
    <property type="match status" value="1"/>
</dbReference>
<sequence length="367" mass="40386">MKGSLVLGKVWGIRIMVHWTFSLLLVWVLFSTFQQGGGVSLALFNTALVLVLFSCVVLHELGHSGMARRFGIETRSITLLPIGGVASLEKMPEKPKEELAVALAGPAVNVVIAFLLLLIVPLAKYQGFSPEQWEAFFTAPTLDTFLVYLLMANMMLVLFNMIPAFPMDGGRVLRALLGFSMSRARATEIASRLGQAVSFIFLLLGLLFNPFLVIIAVFIFFGAYAENKMVQQDAQLSGHRVGEALLTDLTLLHPEDPLKKAIEIILKGKEKEFLVFRDGTVAGILPYKVILEHAEQPTRRVGELMQPDFASVHPETGLQEAIQLMASRGQKFLPVLREGQLVGAIDSENISEFILLKAGLGQPFSNH</sequence>
<organism evidence="17 18">
    <name type="scientific">Robiginitalea marina</name>
    <dbReference type="NCBI Taxonomy" id="2954105"/>
    <lineage>
        <taxon>Bacteria</taxon>
        <taxon>Pseudomonadati</taxon>
        <taxon>Bacteroidota</taxon>
        <taxon>Flavobacteriia</taxon>
        <taxon>Flavobacteriales</taxon>
        <taxon>Flavobacteriaceae</taxon>
        <taxon>Robiginitalea</taxon>
    </lineage>
</organism>
<feature type="domain" description="CBS" evidence="16">
    <location>
        <begin position="305"/>
        <end position="364"/>
    </location>
</feature>
<evidence type="ECO:0000259" key="16">
    <source>
        <dbReference type="PROSITE" id="PS51371"/>
    </source>
</evidence>
<dbReference type="PANTHER" id="PTHR39188:SF3">
    <property type="entry name" value="STAGE IV SPORULATION PROTEIN FB"/>
    <property type="match status" value="1"/>
</dbReference>
<evidence type="ECO:0000256" key="15">
    <source>
        <dbReference type="PROSITE-ProRule" id="PRU00703"/>
    </source>
</evidence>
<evidence type="ECO:0000256" key="6">
    <source>
        <dbReference type="ARBA" id="ARBA00022723"/>
    </source>
</evidence>
<dbReference type="PANTHER" id="PTHR39188">
    <property type="entry name" value="MEMBRANE-ASSOCIATED ZINC METALLOPROTEASE M50B"/>
    <property type="match status" value="1"/>
</dbReference>
<evidence type="ECO:0000256" key="5">
    <source>
        <dbReference type="ARBA" id="ARBA00022692"/>
    </source>
</evidence>
<keyword evidence="3 14" id="KW-1003">Cell membrane</keyword>
<evidence type="ECO:0000256" key="10">
    <source>
        <dbReference type="ARBA" id="ARBA00022989"/>
    </source>
</evidence>
<evidence type="ECO:0000313" key="18">
    <source>
        <dbReference type="Proteomes" id="UP001206312"/>
    </source>
</evidence>
<dbReference type="Proteomes" id="UP001206312">
    <property type="component" value="Unassembled WGS sequence"/>
</dbReference>
<dbReference type="PROSITE" id="PS51371">
    <property type="entry name" value="CBS"/>
    <property type="match status" value="1"/>
</dbReference>
<dbReference type="InterPro" id="IPR000644">
    <property type="entry name" value="CBS_dom"/>
</dbReference>
<feature type="transmembrane region" description="Helical" evidence="14">
    <location>
        <begin position="145"/>
        <end position="165"/>
    </location>
</feature>
<comment type="similarity">
    <text evidence="2 14">Belongs to the peptidase M50B family.</text>
</comment>
<keyword evidence="8 14" id="KW-0378">Hydrolase</keyword>
<keyword evidence="9 14" id="KW-0862">Zinc</keyword>
<keyword evidence="7" id="KW-0677">Repeat</keyword>
<evidence type="ECO:0000256" key="7">
    <source>
        <dbReference type="ARBA" id="ARBA00022737"/>
    </source>
</evidence>
<proteinExistence type="inferred from homology"/>
<evidence type="ECO:0000256" key="9">
    <source>
        <dbReference type="ARBA" id="ARBA00022833"/>
    </source>
</evidence>
<evidence type="ECO:0000256" key="11">
    <source>
        <dbReference type="ARBA" id="ARBA00023049"/>
    </source>
</evidence>
<gene>
    <name evidence="17" type="ORF">NG653_00215</name>
</gene>
<evidence type="ECO:0000256" key="13">
    <source>
        <dbReference type="ARBA" id="ARBA00023136"/>
    </source>
</evidence>
<evidence type="ECO:0000256" key="1">
    <source>
        <dbReference type="ARBA" id="ARBA00004651"/>
    </source>
</evidence>
<dbReference type="CDD" id="cd02205">
    <property type="entry name" value="CBS_pair_SF"/>
    <property type="match status" value="1"/>
</dbReference>
<feature type="transmembrane region" description="Helical" evidence="14">
    <location>
        <begin position="12"/>
        <end position="33"/>
    </location>
</feature>
<evidence type="ECO:0000256" key="3">
    <source>
        <dbReference type="ARBA" id="ARBA00022475"/>
    </source>
</evidence>
<comment type="cofactor">
    <cofactor evidence="14">
        <name>Zn(2+)</name>
        <dbReference type="ChEBI" id="CHEBI:29105"/>
    </cofactor>
    <text evidence="14">Binds 1 zinc ion per subunit.</text>
</comment>
<evidence type="ECO:0000256" key="8">
    <source>
        <dbReference type="ARBA" id="ARBA00022801"/>
    </source>
</evidence>
<keyword evidence="18" id="KW-1185">Reference proteome</keyword>
<dbReference type="Gene3D" id="3.10.580.10">
    <property type="entry name" value="CBS-domain"/>
    <property type="match status" value="1"/>
</dbReference>
<keyword evidence="12 15" id="KW-0129">CBS domain</keyword>
<dbReference type="RefSeq" id="WP_252739640.1">
    <property type="nucleotide sequence ID" value="NZ_JAMXIB010000001.1"/>
</dbReference>
<dbReference type="GO" id="GO:0008233">
    <property type="term" value="F:peptidase activity"/>
    <property type="evidence" value="ECO:0007669"/>
    <property type="project" value="UniProtKB-KW"/>
</dbReference>
<comment type="subcellular location">
    <subcellularLocation>
        <location evidence="1 14">Cell membrane</location>
        <topology evidence="1 14">Multi-pass membrane protein</topology>
    </subcellularLocation>
</comment>
<feature type="transmembrane region" description="Helical" evidence="14">
    <location>
        <begin position="199"/>
        <end position="225"/>
    </location>
</feature>
<keyword evidence="4 14" id="KW-0645">Protease</keyword>
<reference evidence="17 18" key="1">
    <citation type="submission" date="2022-06" db="EMBL/GenBank/DDBJ databases">
        <authorList>
            <person name="Xuan X."/>
        </authorList>
    </citation>
    <scope>NUCLEOTIDE SEQUENCE [LARGE SCALE GENOMIC DNA]</scope>
    <source>
        <strain evidence="17 18">2V75</strain>
    </source>
</reference>
<comment type="caution">
    <text evidence="17">The sequence shown here is derived from an EMBL/GenBank/DDBJ whole genome shotgun (WGS) entry which is preliminary data.</text>
</comment>